<comment type="caution">
    <text evidence="1">The sequence shown here is derived from an EMBL/GenBank/DDBJ whole genome shotgun (WGS) entry which is preliminary data.</text>
</comment>
<dbReference type="Proteomes" id="UP000541444">
    <property type="component" value="Unassembled WGS sequence"/>
</dbReference>
<sequence length="99" mass="10777">MYFSDDEPNIESEGIVGLGGDALVNAKTEGEVGLGGEASNNAEEVDEVDAWNRWMNTNPNCLDIEEGYYSNHSSVDGDDGLTQADINRCDDEFIDLAKE</sequence>
<name>A0A7J7M663_9MAGN</name>
<keyword evidence="2" id="KW-1185">Reference proteome</keyword>
<dbReference type="EMBL" id="JACGCM010001747">
    <property type="protein sequence ID" value="KAF6150264.1"/>
    <property type="molecule type" value="Genomic_DNA"/>
</dbReference>
<protein>
    <submittedName>
        <fullName evidence="1">Uncharacterized protein</fullName>
    </submittedName>
</protein>
<feature type="non-terminal residue" evidence="1">
    <location>
        <position position="1"/>
    </location>
</feature>
<reference evidence="1 2" key="1">
    <citation type="journal article" date="2020" name="IScience">
        <title>Genome Sequencing of the Endangered Kingdonia uniflora (Circaeasteraceae, Ranunculales) Reveals Potential Mechanisms of Evolutionary Specialization.</title>
        <authorList>
            <person name="Sun Y."/>
            <person name="Deng T."/>
            <person name="Zhang A."/>
            <person name="Moore M.J."/>
            <person name="Landis J.B."/>
            <person name="Lin N."/>
            <person name="Zhang H."/>
            <person name="Zhang X."/>
            <person name="Huang J."/>
            <person name="Zhang X."/>
            <person name="Sun H."/>
            <person name="Wang H."/>
        </authorList>
    </citation>
    <scope>NUCLEOTIDE SEQUENCE [LARGE SCALE GENOMIC DNA]</scope>
    <source>
        <strain evidence="1">TB1705</strain>
        <tissue evidence="1">Leaf</tissue>
    </source>
</reference>
<evidence type="ECO:0000313" key="2">
    <source>
        <dbReference type="Proteomes" id="UP000541444"/>
    </source>
</evidence>
<accession>A0A7J7M663</accession>
<evidence type="ECO:0000313" key="1">
    <source>
        <dbReference type="EMBL" id="KAF6150264.1"/>
    </source>
</evidence>
<proteinExistence type="predicted"/>
<gene>
    <name evidence="1" type="ORF">GIB67_033963</name>
</gene>
<organism evidence="1 2">
    <name type="scientific">Kingdonia uniflora</name>
    <dbReference type="NCBI Taxonomy" id="39325"/>
    <lineage>
        <taxon>Eukaryota</taxon>
        <taxon>Viridiplantae</taxon>
        <taxon>Streptophyta</taxon>
        <taxon>Embryophyta</taxon>
        <taxon>Tracheophyta</taxon>
        <taxon>Spermatophyta</taxon>
        <taxon>Magnoliopsida</taxon>
        <taxon>Ranunculales</taxon>
        <taxon>Circaeasteraceae</taxon>
        <taxon>Kingdonia</taxon>
    </lineage>
</organism>
<dbReference type="AlphaFoldDB" id="A0A7J7M663"/>